<dbReference type="RefSeq" id="WP_205102229.1">
    <property type="nucleotide sequence ID" value="NZ_JACJJC010000005.1"/>
</dbReference>
<sequence>MIEAGELAAYLEAQAELAPFWLVTGSEDLLKLESVDLIRERARALGYTDRQVLELAPSSDWSQLADSAAAIGMFADKKLLEVRIPGGAPGIRGAGPLTQFVERPFEGVVTVFSMPRPGWQGEKAKWWTALVKASSVVDCSPVPREALPRWLASRLARNGQKAPREALERFADLVEGNLLAAKQEVDKLGILFGPGELTSENIDACVSNSSRYGTDALVRSTLLGEPERVARIVDGLEAQAEPFPLILMMLTMQLRSVLRLSAAYARGQSFVKGVFATDELKRAARRLKPQRVAAALSVCADIDRISKGLPVPQRDSDPWIELKSVCLFLAR</sequence>
<evidence type="ECO:0000256" key="3">
    <source>
        <dbReference type="ARBA" id="ARBA00022695"/>
    </source>
</evidence>
<dbReference type="CDD" id="cd18138">
    <property type="entry name" value="HLD_clamp_pol_III_delta"/>
    <property type="match status" value="1"/>
</dbReference>
<evidence type="ECO:0000256" key="5">
    <source>
        <dbReference type="ARBA" id="ARBA00022932"/>
    </source>
</evidence>
<keyword evidence="5" id="KW-0239">DNA-directed DNA polymerase</keyword>
<name>A0ABS2DQY3_9BURK</name>
<comment type="similarity">
    <text evidence="6">Belongs to the DNA polymerase HolA subunit family.</text>
</comment>
<accession>A0ABS2DQY3</accession>
<reference evidence="8 9" key="1">
    <citation type="journal article" date="2021" name="Sci. Rep.">
        <title>The distribution of antibiotic resistance genes in chicken gut microbiota commensals.</title>
        <authorList>
            <person name="Juricova H."/>
            <person name="Matiasovicova J."/>
            <person name="Kubasova T."/>
            <person name="Cejkova D."/>
            <person name="Rychlik I."/>
        </authorList>
    </citation>
    <scope>NUCLEOTIDE SEQUENCE [LARGE SCALE GENOMIC DNA]</scope>
    <source>
        <strain evidence="8 9">An829</strain>
    </source>
</reference>
<dbReference type="NCBIfam" id="TIGR01128">
    <property type="entry name" value="holA"/>
    <property type="match status" value="1"/>
</dbReference>
<dbReference type="GO" id="GO:0003887">
    <property type="term" value="F:DNA-directed DNA polymerase activity"/>
    <property type="evidence" value="ECO:0007669"/>
    <property type="project" value="UniProtKB-EC"/>
</dbReference>
<evidence type="ECO:0000313" key="8">
    <source>
        <dbReference type="EMBL" id="MBM6703754.1"/>
    </source>
</evidence>
<dbReference type="SUPFAM" id="SSF52540">
    <property type="entry name" value="P-loop containing nucleoside triphosphate hydrolases"/>
    <property type="match status" value="1"/>
</dbReference>
<keyword evidence="2 8" id="KW-0808">Transferase</keyword>
<evidence type="ECO:0000313" key="9">
    <source>
        <dbReference type="Proteomes" id="UP000715095"/>
    </source>
</evidence>
<dbReference type="EC" id="2.7.7.7" evidence="1"/>
<keyword evidence="4" id="KW-0235">DNA replication</keyword>
<comment type="catalytic activity">
    <reaction evidence="7">
        <text>DNA(n) + a 2'-deoxyribonucleoside 5'-triphosphate = DNA(n+1) + diphosphate</text>
        <dbReference type="Rhea" id="RHEA:22508"/>
        <dbReference type="Rhea" id="RHEA-COMP:17339"/>
        <dbReference type="Rhea" id="RHEA-COMP:17340"/>
        <dbReference type="ChEBI" id="CHEBI:33019"/>
        <dbReference type="ChEBI" id="CHEBI:61560"/>
        <dbReference type="ChEBI" id="CHEBI:173112"/>
        <dbReference type="EC" id="2.7.7.7"/>
    </reaction>
</comment>
<gene>
    <name evidence="8" type="primary">holA</name>
    <name evidence="8" type="ORF">H6A60_04530</name>
</gene>
<dbReference type="InterPro" id="IPR008921">
    <property type="entry name" value="DNA_pol3_clamp-load_cplx_C"/>
</dbReference>
<dbReference type="SUPFAM" id="SSF48019">
    <property type="entry name" value="post-AAA+ oligomerization domain-like"/>
    <property type="match status" value="1"/>
</dbReference>
<organism evidence="8 9">
    <name type="scientific">Sutterella massiliensis</name>
    <dbReference type="NCBI Taxonomy" id="1816689"/>
    <lineage>
        <taxon>Bacteria</taxon>
        <taxon>Pseudomonadati</taxon>
        <taxon>Pseudomonadota</taxon>
        <taxon>Betaproteobacteria</taxon>
        <taxon>Burkholderiales</taxon>
        <taxon>Sutterellaceae</taxon>
        <taxon>Sutterella</taxon>
    </lineage>
</organism>
<keyword evidence="9" id="KW-1185">Reference proteome</keyword>
<dbReference type="Gene3D" id="1.10.8.60">
    <property type="match status" value="1"/>
</dbReference>
<proteinExistence type="inferred from homology"/>
<dbReference type="InterPro" id="IPR027417">
    <property type="entry name" value="P-loop_NTPase"/>
</dbReference>
<dbReference type="EMBL" id="JACJJC010000005">
    <property type="protein sequence ID" value="MBM6703754.1"/>
    <property type="molecule type" value="Genomic_DNA"/>
</dbReference>
<keyword evidence="3 8" id="KW-0548">Nucleotidyltransferase</keyword>
<dbReference type="PANTHER" id="PTHR34388:SF1">
    <property type="entry name" value="DNA POLYMERASE III SUBUNIT DELTA"/>
    <property type="match status" value="1"/>
</dbReference>
<dbReference type="Gene3D" id="1.20.272.10">
    <property type="match status" value="1"/>
</dbReference>
<dbReference type="PANTHER" id="PTHR34388">
    <property type="entry name" value="DNA POLYMERASE III SUBUNIT DELTA"/>
    <property type="match status" value="1"/>
</dbReference>
<evidence type="ECO:0000256" key="7">
    <source>
        <dbReference type="ARBA" id="ARBA00049244"/>
    </source>
</evidence>
<evidence type="ECO:0000256" key="2">
    <source>
        <dbReference type="ARBA" id="ARBA00022679"/>
    </source>
</evidence>
<evidence type="ECO:0000256" key="4">
    <source>
        <dbReference type="ARBA" id="ARBA00022705"/>
    </source>
</evidence>
<evidence type="ECO:0000256" key="1">
    <source>
        <dbReference type="ARBA" id="ARBA00012417"/>
    </source>
</evidence>
<dbReference type="Gene3D" id="3.40.50.300">
    <property type="entry name" value="P-loop containing nucleotide triphosphate hydrolases"/>
    <property type="match status" value="1"/>
</dbReference>
<dbReference type="Proteomes" id="UP000715095">
    <property type="component" value="Unassembled WGS sequence"/>
</dbReference>
<evidence type="ECO:0000256" key="6">
    <source>
        <dbReference type="ARBA" id="ARBA00034754"/>
    </source>
</evidence>
<dbReference type="InterPro" id="IPR005790">
    <property type="entry name" value="DNA_polIII_delta"/>
</dbReference>
<comment type="caution">
    <text evidence="8">The sequence shown here is derived from an EMBL/GenBank/DDBJ whole genome shotgun (WGS) entry which is preliminary data.</text>
</comment>
<protein>
    <recommendedName>
        <fullName evidence="1">DNA-directed DNA polymerase</fullName>
        <ecNumber evidence="1">2.7.7.7</ecNumber>
    </recommendedName>
</protein>